<keyword evidence="4" id="KW-0472">Membrane</keyword>
<keyword evidence="8" id="KW-1185">Reference proteome</keyword>
<dbReference type="InterPro" id="IPR013083">
    <property type="entry name" value="Znf_RING/FYVE/PHD"/>
</dbReference>
<dbReference type="InterPro" id="IPR012677">
    <property type="entry name" value="Nucleotide-bd_a/b_plait_sf"/>
</dbReference>
<evidence type="ECO:0000256" key="4">
    <source>
        <dbReference type="SAM" id="Phobius"/>
    </source>
</evidence>
<dbReference type="InterPro" id="IPR001841">
    <property type="entry name" value="Znf_RING"/>
</dbReference>
<dbReference type="Pfam" id="PF00076">
    <property type="entry name" value="RRM_1"/>
    <property type="match status" value="1"/>
</dbReference>
<dbReference type="Pfam" id="PF14570">
    <property type="entry name" value="zf-RING_4"/>
    <property type="match status" value="1"/>
</dbReference>
<accession>A0ABR2C921</accession>
<feature type="region of interest" description="Disordered" evidence="3">
    <location>
        <begin position="870"/>
        <end position="890"/>
    </location>
</feature>
<reference evidence="7 8" key="1">
    <citation type="journal article" date="2024" name="G3 (Bethesda)">
        <title>Genome assembly of Hibiscus sabdariffa L. provides insights into metabolisms of medicinal natural products.</title>
        <authorList>
            <person name="Kim T."/>
        </authorList>
    </citation>
    <scope>NUCLEOTIDE SEQUENCE [LARGE SCALE GENOMIC DNA]</scope>
    <source>
        <strain evidence="7">TK-2024</strain>
        <tissue evidence="7">Old leaves</tissue>
    </source>
</reference>
<evidence type="ECO:0000256" key="1">
    <source>
        <dbReference type="PROSITE-ProRule" id="PRU00175"/>
    </source>
</evidence>
<dbReference type="InterPro" id="IPR035979">
    <property type="entry name" value="RBD_domain_sf"/>
</dbReference>
<dbReference type="InterPro" id="IPR003954">
    <property type="entry name" value="RRM_euk-type"/>
</dbReference>
<dbReference type="InterPro" id="IPR039515">
    <property type="entry name" value="NOT4_mRING-HC-C4C4"/>
</dbReference>
<proteinExistence type="predicted"/>
<feature type="region of interest" description="Disordered" evidence="3">
    <location>
        <begin position="526"/>
        <end position="552"/>
    </location>
</feature>
<dbReference type="InterPro" id="IPR034261">
    <property type="entry name" value="CNOT4_RRM"/>
</dbReference>
<gene>
    <name evidence="7" type="ORF">V6N12_075786</name>
</gene>
<protein>
    <recommendedName>
        <fullName evidence="9">CCR4-NOT transcription complex subunit 4</fullName>
    </recommendedName>
</protein>
<dbReference type="PANTHER" id="PTHR12603:SF36">
    <property type="entry name" value="RNA BINDING (RRM_RBD_RNP MOTIFS) FAMILY PROTEIN"/>
    <property type="match status" value="1"/>
</dbReference>
<feature type="domain" description="RRM" evidence="6">
    <location>
        <begin position="163"/>
        <end position="249"/>
    </location>
</feature>
<dbReference type="SUPFAM" id="SSF54928">
    <property type="entry name" value="RNA-binding domain, RBD"/>
    <property type="match status" value="1"/>
</dbReference>
<evidence type="ECO:0000313" key="8">
    <source>
        <dbReference type="Proteomes" id="UP001472677"/>
    </source>
</evidence>
<feature type="region of interest" description="Disordered" evidence="3">
    <location>
        <begin position="310"/>
        <end position="351"/>
    </location>
</feature>
<dbReference type="Gene3D" id="3.30.40.10">
    <property type="entry name" value="Zinc/RING finger domain, C3HC4 (zinc finger)"/>
    <property type="match status" value="1"/>
</dbReference>
<evidence type="ECO:0000256" key="2">
    <source>
        <dbReference type="PROSITE-ProRule" id="PRU00176"/>
    </source>
</evidence>
<dbReference type="InterPro" id="IPR039780">
    <property type="entry name" value="Mot2"/>
</dbReference>
<keyword evidence="1" id="KW-0863">Zinc-finger</keyword>
<keyword evidence="2" id="KW-0694">RNA-binding</keyword>
<keyword evidence="4" id="KW-1133">Transmembrane helix</keyword>
<dbReference type="CDD" id="cd12438">
    <property type="entry name" value="RRM_CNOT4"/>
    <property type="match status" value="1"/>
</dbReference>
<dbReference type="CDD" id="cd16618">
    <property type="entry name" value="mRING-HC-C4C4_CNOT4"/>
    <property type="match status" value="1"/>
</dbReference>
<feature type="transmembrane region" description="Helical" evidence="4">
    <location>
        <begin position="12"/>
        <end position="35"/>
    </location>
</feature>
<evidence type="ECO:0000256" key="3">
    <source>
        <dbReference type="SAM" id="MobiDB-lite"/>
    </source>
</evidence>
<feature type="region of interest" description="Disordered" evidence="3">
    <location>
        <begin position="369"/>
        <end position="388"/>
    </location>
</feature>
<keyword evidence="1" id="KW-0479">Metal-binding</keyword>
<feature type="compositionally biased region" description="Low complexity" evidence="3">
    <location>
        <begin position="573"/>
        <end position="584"/>
    </location>
</feature>
<dbReference type="PANTHER" id="PTHR12603">
    <property type="entry name" value="CCR4-NOT TRANSCRIPTION COMPLEX RELATED"/>
    <property type="match status" value="1"/>
</dbReference>
<feature type="compositionally biased region" description="Polar residues" evidence="3">
    <location>
        <begin position="595"/>
        <end position="604"/>
    </location>
</feature>
<dbReference type="SUPFAM" id="SSF57850">
    <property type="entry name" value="RING/U-box"/>
    <property type="match status" value="1"/>
</dbReference>
<dbReference type="Proteomes" id="UP001472677">
    <property type="component" value="Unassembled WGS sequence"/>
</dbReference>
<feature type="compositionally biased region" description="Low complexity" evidence="3">
    <location>
        <begin position="320"/>
        <end position="331"/>
    </location>
</feature>
<dbReference type="Gene3D" id="3.30.70.330">
    <property type="match status" value="1"/>
</dbReference>
<dbReference type="PROSITE" id="PS50089">
    <property type="entry name" value="ZF_RING_2"/>
    <property type="match status" value="1"/>
</dbReference>
<dbReference type="PROSITE" id="PS50102">
    <property type="entry name" value="RRM"/>
    <property type="match status" value="1"/>
</dbReference>
<dbReference type="InterPro" id="IPR000504">
    <property type="entry name" value="RRM_dom"/>
</dbReference>
<dbReference type="EMBL" id="JBBPBM010000063">
    <property type="protein sequence ID" value="KAK8515761.1"/>
    <property type="molecule type" value="Genomic_DNA"/>
</dbReference>
<comment type="caution">
    <text evidence="7">The sequence shown here is derived from an EMBL/GenBank/DDBJ whole genome shotgun (WGS) entry which is preliminary data.</text>
</comment>
<name>A0ABR2C921_9ROSI</name>
<sequence>MGAFVAVTKWQWHWQAIFFLFTFPCRVPLFLLFIAQSHLHRFVIFSIPNLTAIMSDIGEKTCPLCAEEMDLTDQQLKPCKCGYEICVWCWHHIMDMAEKDETEGRCPACRTAYDKEKIVRTAANCERLVAEINLERKMKSQKAKTKSSEGRKQLSSVRVIQRNLVYIVGLPLNLADEDLLQCREYFGQYGKVLKVSLSRTAAGAIQQFPNSTCSVYITYSKEEEAIRCIQSVHVFVLDGRPLKACFGTTKYCHAWLRNMPCSNPDCLYLHEIGSQEDSFTKDEIISAYSRVQQITGTTYNMQRRAGTMLPPPVDDYCPNSSSTAKTISKSAPNNTISSSQKDSPSNGSLGNSIALPAGASWGARALNQPQPASLSCSNGPSKQKSDTISHTSPFLSAVMNTNRACTLHDVVKKPSKEIHDTHMKGKPDLIKPLKHNDGIDGRTTALEIPTSPDGVPAFKSLSSHIYCPPASNYNDQGTNTPTVTSSIFDHTEKSFITSNEKAGSIPSTDGKVQSLCSGVSSLTLDRNASSGHSSLVRPSSSDRGSSSSSSCQGLQQCYSEHYLEPLNSAATGRSVPSPNRVSVSKEQSDWRSDAQTEAVENTSSEVEEDILSFDNQRLKDAEVISRPNYMPNSPISLHLSNHSRSHSFQYGDSFGAVNLNADTAFVDNKISDSLQLHGSSVSSIANGYPEKYMSSSIGSGITSDAYFLPSNQGKVEQMGRFLGNANNAAKETGESSIISDILSLDFNTWDESLSSPQNLAKLLGDTDKQQSNSFKFSSSGKALNNNQSRFSFARQEDCKYHPFDAETSFSIFGQMPHNQPRRQDFAESRDFYLNKLGVSNGFSPSNIDEYNNFTCSPSIFSSSKLPVSRAQGSAPPGFSVPSRTPPPGFSSHERVDYGFDTSGNHLDSSSLLRNSYQAPASGGIGGAGDIKFMDPAILAVGKGRLQGGLNNSGLDMRSNFPPHIGPYENDARFQLLMQRSFSPHQNLRYDVGDSVSSLNDPYGVSSRLMNQSQVNNISPYAQLSLQQSRNSHMSNGPWDGWNEVQGGNNVGMAELLRNERLGFNKIYSGYEDSNYRMVSNSQQHGPKDGVGKQAGEMSTCHGYFGYNLIAPQSACPIQSSHQTGSAIPTPVVQYGGCSCSGNQIDLNWNLILLSCSDVNETNGVDCIEWQAVAERFPDLSAGAIELVYLVFDPSKRISGASYRPILTARRH</sequence>
<feature type="region of interest" description="Disordered" evidence="3">
    <location>
        <begin position="569"/>
        <end position="604"/>
    </location>
</feature>
<organism evidence="7 8">
    <name type="scientific">Hibiscus sabdariffa</name>
    <name type="common">roselle</name>
    <dbReference type="NCBI Taxonomy" id="183260"/>
    <lineage>
        <taxon>Eukaryota</taxon>
        <taxon>Viridiplantae</taxon>
        <taxon>Streptophyta</taxon>
        <taxon>Embryophyta</taxon>
        <taxon>Tracheophyta</taxon>
        <taxon>Spermatophyta</taxon>
        <taxon>Magnoliopsida</taxon>
        <taxon>eudicotyledons</taxon>
        <taxon>Gunneridae</taxon>
        <taxon>Pentapetalae</taxon>
        <taxon>rosids</taxon>
        <taxon>malvids</taxon>
        <taxon>Malvales</taxon>
        <taxon>Malvaceae</taxon>
        <taxon>Malvoideae</taxon>
        <taxon>Hibiscus</taxon>
    </lineage>
</organism>
<feature type="compositionally biased region" description="Polar residues" evidence="3">
    <location>
        <begin position="332"/>
        <end position="351"/>
    </location>
</feature>
<keyword evidence="1" id="KW-0862">Zinc</keyword>
<evidence type="ECO:0000259" key="5">
    <source>
        <dbReference type="PROSITE" id="PS50089"/>
    </source>
</evidence>
<evidence type="ECO:0000313" key="7">
    <source>
        <dbReference type="EMBL" id="KAK8515761.1"/>
    </source>
</evidence>
<keyword evidence="4" id="KW-0812">Transmembrane</keyword>
<feature type="domain" description="RING-type" evidence="5">
    <location>
        <begin position="62"/>
        <end position="110"/>
    </location>
</feature>
<evidence type="ECO:0008006" key="9">
    <source>
        <dbReference type="Google" id="ProtNLM"/>
    </source>
</evidence>
<dbReference type="SMART" id="SM00361">
    <property type="entry name" value="RRM_1"/>
    <property type="match status" value="1"/>
</dbReference>
<evidence type="ECO:0000259" key="6">
    <source>
        <dbReference type="PROSITE" id="PS50102"/>
    </source>
</evidence>
<feature type="compositionally biased region" description="Low complexity" evidence="3">
    <location>
        <begin position="533"/>
        <end position="550"/>
    </location>
</feature>